<accession>A0AA40GCG5</accession>
<comment type="caution">
    <text evidence="2">The sequence shown here is derived from an EMBL/GenBank/DDBJ whole genome shotgun (WGS) entry which is preliminary data.</text>
</comment>
<feature type="compositionally biased region" description="Basic and acidic residues" evidence="1">
    <location>
        <begin position="43"/>
        <end position="55"/>
    </location>
</feature>
<gene>
    <name evidence="2" type="ORF">K0M31_007292</name>
</gene>
<proteinExistence type="predicted"/>
<organism evidence="2 3">
    <name type="scientific">Melipona bicolor</name>
    <dbReference type="NCBI Taxonomy" id="60889"/>
    <lineage>
        <taxon>Eukaryota</taxon>
        <taxon>Metazoa</taxon>
        <taxon>Ecdysozoa</taxon>
        <taxon>Arthropoda</taxon>
        <taxon>Hexapoda</taxon>
        <taxon>Insecta</taxon>
        <taxon>Pterygota</taxon>
        <taxon>Neoptera</taxon>
        <taxon>Endopterygota</taxon>
        <taxon>Hymenoptera</taxon>
        <taxon>Apocrita</taxon>
        <taxon>Aculeata</taxon>
        <taxon>Apoidea</taxon>
        <taxon>Anthophila</taxon>
        <taxon>Apidae</taxon>
        <taxon>Melipona</taxon>
    </lineage>
</organism>
<evidence type="ECO:0000256" key="1">
    <source>
        <dbReference type="SAM" id="MobiDB-lite"/>
    </source>
</evidence>
<sequence>MQKRQPKGIIPPTVGVQPGYRENVVARIISIFTTLLFGQASRGEQKERERERDHSNPPSLDDIDELRPRWLVSVLGVAGSARGRKSYTECFYQERRELLSRGCPPVLRRLAEKDQASSAQLSSARVGGGVVSGSWKCKPRWFDNAPVEELQ</sequence>
<dbReference type="EMBL" id="JAHYIQ010000002">
    <property type="protein sequence ID" value="KAK1134511.1"/>
    <property type="molecule type" value="Genomic_DNA"/>
</dbReference>
<feature type="region of interest" description="Disordered" evidence="1">
    <location>
        <begin position="41"/>
        <end position="63"/>
    </location>
</feature>
<reference evidence="2" key="1">
    <citation type="submission" date="2021-10" db="EMBL/GenBank/DDBJ databases">
        <title>Melipona bicolor Genome sequencing and assembly.</title>
        <authorList>
            <person name="Araujo N.S."/>
            <person name="Arias M.C."/>
        </authorList>
    </citation>
    <scope>NUCLEOTIDE SEQUENCE</scope>
    <source>
        <strain evidence="2">USP_2M_L1-L4_2017</strain>
        <tissue evidence="2">Whole body</tissue>
    </source>
</reference>
<evidence type="ECO:0000313" key="2">
    <source>
        <dbReference type="EMBL" id="KAK1134511.1"/>
    </source>
</evidence>
<keyword evidence="3" id="KW-1185">Reference proteome</keyword>
<name>A0AA40GCG5_9HYME</name>
<dbReference type="Proteomes" id="UP001177670">
    <property type="component" value="Unassembled WGS sequence"/>
</dbReference>
<protein>
    <submittedName>
        <fullName evidence="2">Uncharacterized protein</fullName>
    </submittedName>
</protein>
<evidence type="ECO:0000313" key="3">
    <source>
        <dbReference type="Proteomes" id="UP001177670"/>
    </source>
</evidence>
<dbReference type="AlphaFoldDB" id="A0AA40GCG5"/>